<dbReference type="InterPro" id="IPR022720">
    <property type="entry name" value="Motility-assoc_prot_GldM_N"/>
</dbReference>
<dbReference type="RefSeq" id="WP_128536265.1">
    <property type="nucleotide sequence ID" value="NZ_SBIW01000029.1"/>
</dbReference>
<proteinExistence type="predicted"/>
<feature type="domain" description="Gliding motility-associated protein GldM second immunoglobulin-like" evidence="5">
    <location>
        <begin position="320"/>
        <end position="401"/>
    </location>
</feature>
<dbReference type="InterPro" id="IPR019859">
    <property type="entry name" value="Motility-assoc_prot_GldM"/>
</dbReference>
<comment type="caution">
    <text evidence="6">The sequence shown here is derived from an EMBL/GenBank/DDBJ whole genome shotgun (WGS) entry which is preliminary data.</text>
</comment>
<accession>A0A3S3VFC7</accession>
<dbReference type="InterPro" id="IPR048405">
    <property type="entry name" value="GldM_Ig-like-1"/>
</dbReference>
<dbReference type="InterPro" id="IPR048406">
    <property type="entry name" value="GldM_Ig-like-2"/>
</dbReference>
<feature type="domain" description="Gliding motility-associated protein GldM C-terminal" evidence="2">
    <location>
        <begin position="404"/>
        <end position="505"/>
    </location>
</feature>
<dbReference type="Proteomes" id="UP000286701">
    <property type="component" value="Unassembled WGS sequence"/>
</dbReference>
<dbReference type="Pfam" id="PF12081">
    <property type="entry name" value="GldM_1st"/>
    <property type="match status" value="1"/>
</dbReference>
<dbReference type="AlphaFoldDB" id="A0A3S3VFC7"/>
<evidence type="ECO:0000256" key="1">
    <source>
        <dbReference type="SAM" id="Coils"/>
    </source>
</evidence>
<gene>
    <name evidence="6" type="primary">gldM</name>
    <name evidence="6" type="ORF">EPL05_22620</name>
</gene>
<evidence type="ECO:0000259" key="3">
    <source>
        <dbReference type="Pfam" id="PF12081"/>
    </source>
</evidence>
<name>A0A3S3VFC7_9SPHI</name>
<evidence type="ECO:0000259" key="5">
    <source>
        <dbReference type="Pfam" id="PF21602"/>
    </source>
</evidence>
<feature type="domain" description="Gliding motility-associated protein GldM N-terminal" evidence="3">
    <location>
        <begin position="33"/>
        <end position="217"/>
    </location>
</feature>
<sequence length="510" mass="53962">MAGGKETPRQRMIGILYLVLLGLIALNVPEGLLDAFKNIKISLNTSSDNVTTGIDNTYSAFEKTKLKDQPERAKEPYRKAKEASKAAGELTAYIDALSVQLATEGGGINPEIGDVDGRDNLDISPRIMIANKNADKLRQKIDETRNKLLGLLNDKEKTGINLSLVAEDPPKGRDGQKTWQDAYFGEGIPLGATLTTLAKIKADTKNAENEIVKKLLGEVDQAVVNLDKFSAVAVAPSSYVIAGQPYTAEVFLTASDSKSNPIISANGSNLAVTDGKGKYSVGTGSEGVFTWVGHVTVKQADGTSKTYDTAPQTYQVARPSAVVSPDKMNVLYIGVPNPISISAPGIAKEKLRVSISNGKVSGSGGHYTATVSSAGQATVSVSGETAPGKTQVLGSTLFRVKRIPDPKPQFAGKSGGSTNAANLRAQDRVFAKLENFEFDATFAVTRFTLIILKPRQDVVRYSTTGSELSAQMRTAMAGVTPGTTVVIQDLIAVGPDGTQRGLDAIVLTAN</sequence>
<keyword evidence="1" id="KW-0175">Coiled coil</keyword>
<evidence type="ECO:0000313" key="7">
    <source>
        <dbReference type="Proteomes" id="UP000286701"/>
    </source>
</evidence>
<reference evidence="6 7" key="1">
    <citation type="submission" date="2019-01" db="EMBL/GenBank/DDBJ databases">
        <title>Mucilaginibacter antarcticum sp. nov., isolated from antarctic soil.</title>
        <authorList>
            <person name="Yan Y.-Q."/>
            <person name="Du Z.-J."/>
        </authorList>
    </citation>
    <scope>NUCLEOTIDE SEQUENCE [LARGE SCALE GENOMIC DNA]</scope>
    <source>
        <strain evidence="6 7">F01003</strain>
    </source>
</reference>
<dbReference type="Pfam" id="PF21601">
    <property type="entry name" value="GldM_2nd"/>
    <property type="match status" value="1"/>
</dbReference>
<dbReference type="EMBL" id="SBIW01000029">
    <property type="protein sequence ID" value="RWY47108.1"/>
    <property type="molecule type" value="Genomic_DNA"/>
</dbReference>
<dbReference type="NCBIfam" id="TIGR03517">
    <property type="entry name" value="GldM_gliding"/>
    <property type="match status" value="1"/>
</dbReference>
<feature type="domain" description="Gliding motility-associated protein GldM first immunoglobulin-like" evidence="4">
    <location>
        <begin position="221"/>
        <end position="317"/>
    </location>
</feature>
<keyword evidence="7" id="KW-1185">Reference proteome</keyword>
<dbReference type="Pfam" id="PF12080">
    <property type="entry name" value="GldM_4th"/>
    <property type="match status" value="1"/>
</dbReference>
<evidence type="ECO:0000259" key="2">
    <source>
        <dbReference type="Pfam" id="PF12080"/>
    </source>
</evidence>
<organism evidence="6 7">
    <name type="scientific">Mucilaginibacter gilvus</name>
    <dbReference type="NCBI Taxonomy" id="2305909"/>
    <lineage>
        <taxon>Bacteria</taxon>
        <taxon>Pseudomonadati</taxon>
        <taxon>Bacteroidota</taxon>
        <taxon>Sphingobacteriia</taxon>
        <taxon>Sphingobacteriales</taxon>
        <taxon>Sphingobacteriaceae</taxon>
        <taxon>Mucilaginibacter</taxon>
    </lineage>
</organism>
<feature type="coiled-coil region" evidence="1">
    <location>
        <begin position="127"/>
        <end position="154"/>
    </location>
</feature>
<dbReference type="OrthoDB" id="1490890at2"/>
<dbReference type="InterPro" id="IPR022719">
    <property type="entry name" value="Motility-assoc_prot_GldM_C"/>
</dbReference>
<evidence type="ECO:0000313" key="6">
    <source>
        <dbReference type="EMBL" id="RWY47108.1"/>
    </source>
</evidence>
<evidence type="ECO:0000259" key="4">
    <source>
        <dbReference type="Pfam" id="PF21601"/>
    </source>
</evidence>
<dbReference type="Pfam" id="PF21602">
    <property type="entry name" value="GldM_3rd"/>
    <property type="match status" value="1"/>
</dbReference>
<protein>
    <submittedName>
        <fullName evidence="6">Gliding motility protein GldM</fullName>
    </submittedName>
</protein>